<keyword evidence="3 11" id="KW-0548">Nucleotidyltransferase</keyword>
<dbReference type="RefSeq" id="WP_006927018.1">
    <property type="nucleotide sequence ID" value="NZ_CM001402.1"/>
</dbReference>
<evidence type="ECO:0000256" key="11">
    <source>
        <dbReference type="RuleBase" id="RU364063"/>
    </source>
</evidence>
<dbReference type="PANTHER" id="PTHR11669:SF0">
    <property type="entry name" value="PROTEIN STICHEL-LIKE 2"/>
    <property type="match status" value="1"/>
</dbReference>
<protein>
    <recommendedName>
        <fullName evidence="11">DNA polymerase III subunit gamma/tau</fullName>
        <ecNumber evidence="11">2.7.7.7</ecNumber>
    </recommendedName>
</protein>
<dbReference type="InterPro" id="IPR022754">
    <property type="entry name" value="DNA_pol_III_gamma-3"/>
</dbReference>
<dbReference type="Pfam" id="PF13177">
    <property type="entry name" value="DNA_pol3_delta2"/>
    <property type="match status" value="1"/>
</dbReference>
<dbReference type="GO" id="GO:0046872">
    <property type="term" value="F:metal ion binding"/>
    <property type="evidence" value="ECO:0007669"/>
    <property type="project" value="UniProtKB-KW"/>
</dbReference>
<accession>H1XR04</accession>
<dbReference type="CDD" id="cd18137">
    <property type="entry name" value="HLD_clamp_pol_III_gamma_tau"/>
    <property type="match status" value="1"/>
</dbReference>
<evidence type="ECO:0000313" key="14">
    <source>
        <dbReference type="EMBL" id="EHO40098.1"/>
    </source>
</evidence>
<dbReference type="OrthoDB" id="9810148at2"/>
<dbReference type="HOGENOM" id="CLU_006229_0_8_0"/>
<organism evidence="14 15">
    <name type="scientific">Caldithrix abyssi DSM 13497</name>
    <dbReference type="NCBI Taxonomy" id="880073"/>
    <lineage>
        <taxon>Bacteria</taxon>
        <taxon>Pseudomonadati</taxon>
        <taxon>Calditrichota</taxon>
        <taxon>Calditrichia</taxon>
        <taxon>Calditrichales</taxon>
        <taxon>Calditrichaceae</taxon>
        <taxon>Caldithrix</taxon>
    </lineage>
</organism>
<name>H1XR04_CALAY</name>
<keyword evidence="4 11" id="KW-0235">DNA replication</keyword>
<evidence type="ECO:0000256" key="2">
    <source>
        <dbReference type="ARBA" id="ARBA00022679"/>
    </source>
</evidence>
<gene>
    <name evidence="11" type="primary">dnaX</name>
    <name evidence="13" type="ORF">Cabys_3271</name>
    <name evidence="14" type="ORF">Calab_0453</name>
</gene>
<dbReference type="Proteomes" id="UP000004671">
    <property type="component" value="Chromosome"/>
</dbReference>
<evidence type="ECO:0000256" key="1">
    <source>
        <dbReference type="ARBA" id="ARBA00006360"/>
    </source>
</evidence>
<dbReference type="Gene3D" id="3.40.50.300">
    <property type="entry name" value="P-loop containing nucleotide triphosphate hydrolases"/>
    <property type="match status" value="1"/>
</dbReference>
<keyword evidence="9 11" id="KW-0239">DNA-directed DNA polymerase</keyword>
<evidence type="ECO:0000256" key="6">
    <source>
        <dbReference type="ARBA" id="ARBA00022741"/>
    </source>
</evidence>
<dbReference type="InterPro" id="IPR027417">
    <property type="entry name" value="P-loop_NTPase"/>
</dbReference>
<dbReference type="PRINTS" id="PR00300">
    <property type="entry name" value="CLPPROTEASEA"/>
</dbReference>
<dbReference type="Pfam" id="PF22608">
    <property type="entry name" value="DNAX_ATPase_lid"/>
    <property type="match status" value="1"/>
</dbReference>
<dbReference type="STRING" id="880073.Cabys_3271"/>
<dbReference type="AlphaFoldDB" id="H1XR04"/>
<comment type="function">
    <text evidence="11">DNA polymerase III is a complex, multichain enzyme responsible for most of the replicative synthesis in bacteria. This DNA polymerase also exhibits 3' to 5' exonuclease activity.</text>
</comment>
<keyword evidence="15" id="KW-1185">Reference proteome</keyword>
<dbReference type="GO" id="GO:0005524">
    <property type="term" value="F:ATP binding"/>
    <property type="evidence" value="ECO:0007669"/>
    <property type="project" value="UniProtKB-KW"/>
</dbReference>
<dbReference type="InterPro" id="IPR001270">
    <property type="entry name" value="ClpA/B"/>
</dbReference>
<dbReference type="CDD" id="cd00009">
    <property type="entry name" value="AAA"/>
    <property type="match status" value="1"/>
</dbReference>
<dbReference type="EMBL" id="CP018099">
    <property type="protein sequence ID" value="APF20019.1"/>
    <property type="molecule type" value="Genomic_DNA"/>
</dbReference>
<keyword evidence="7" id="KW-0862">Zinc</keyword>
<evidence type="ECO:0000256" key="3">
    <source>
        <dbReference type="ARBA" id="ARBA00022695"/>
    </source>
</evidence>
<dbReference type="GO" id="GO:0006261">
    <property type="term" value="P:DNA-templated DNA replication"/>
    <property type="evidence" value="ECO:0007669"/>
    <property type="project" value="TreeGrafter"/>
</dbReference>
<feature type="domain" description="AAA+ ATPase" evidence="12">
    <location>
        <begin position="37"/>
        <end position="179"/>
    </location>
</feature>
<reference evidence="13 16" key="2">
    <citation type="submission" date="2016-11" db="EMBL/GenBank/DDBJ databases">
        <title>Genomic analysis of Caldithrix abyssi and proposal of a novel bacterial phylum Caldithrichaeota.</title>
        <authorList>
            <person name="Kublanov I."/>
            <person name="Sigalova O."/>
            <person name="Gavrilov S."/>
            <person name="Lebedinsky A."/>
            <person name="Ivanova N."/>
            <person name="Daum C."/>
            <person name="Reddy T."/>
            <person name="Klenk H.P."/>
            <person name="Goker M."/>
            <person name="Reva O."/>
            <person name="Miroshnichenko M."/>
            <person name="Kyprides N."/>
            <person name="Woyke T."/>
            <person name="Gelfand M."/>
        </authorList>
    </citation>
    <scope>NUCLEOTIDE SEQUENCE [LARGE SCALE GENOMIC DNA]</scope>
    <source>
        <strain evidence="13 16">LF13</strain>
    </source>
</reference>
<keyword evidence="5" id="KW-0479">Metal-binding</keyword>
<dbReference type="FunCoup" id="H1XR04">
    <property type="interactions" value="137"/>
</dbReference>
<keyword evidence="6 11" id="KW-0547">Nucleotide-binding</keyword>
<comment type="subunit">
    <text evidence="11">DNA polymerase III contains a core (composed of alpha, epsilon and theta chains) that associates with a tau subunit. This core dimerizes to form the POLIII' complex. PolIII' associates with the gamma complex (composed of gamma, delta, delta', psi and chi chains) and with the beta chain to form the complete DNA polymerase III complex.</text>
</comment>
<dbReference type="NCBIfam" id="NF004046">
    <property type="entry name" value="PRK05563.1"/>
    <property type="match status" value="1"/>
</dbReference>
<comment type="similarity">
    <text evidence="1 11">Belongs to the DnaX/STICHEL family.</text>
</comment>
<evidence type="ECO:0000313" key="13">
    <source>
        <dbReference type="EMBL" id="APF20019.1"/>
    </source>
</evidence>
<dbReference type="GO" id="GO:0003677">
    <property type="term" value="F:DNA binding"/>
    <property type="evidence" value="ECO:0007669"/>
    <property type="project" value="InterPro"/>
</dbReference>
<dbReference type="SUPFAM" id="SSF52540">
    <property type="entry name" value="P-loop containing nucleoside triphosphate hydrolases"/>
    <property type="match status" value="1"/>
</dbReference>
<evidence type="ECO:0000256" key="9">
    <source>
        <dbReference type="ARBA" id="ARBA00022932"/>
    </source>
</evidence>
<dbReference type="InParanoid" id="H1XR04"/>
<dbReference type="Pfam" id="PF12169">
    <property type="entry name" value="DNA_pol3_gamma3"/>
    <property type="match status" value="1"/>
</dbReference>
<dbReference type="EMBL" id="CM001402">
    <property type="protein sequence ID" value="EHO40098.1"/>
    <property type="molecule type" value="Genomic_DNA"/>
</dbReference>
<dbReference type="NCBIfam" id="TIGR02397">
    <property type="entry name" value="dnaX_nterm"/>
    <property type="match status" value="1"/>
</dbReference>
<evidence type="ECO:0000259" key="12">
    <source>
        <dbReference type="SMART" id="SM00382"/>
    </source>
</evidence>
<comment type="catalytic activity">
    <reaction evidence="10 11">
        <text>DNA(n) + a 2'-deoxyribonucleoside 5'-triphosphate = DNA(n+1) + diphosphate</text>
        <dbReference type="Rhea" id="RHEA:22508"/>
        <dbReference type="Rhea" id="RHEA-COMP:17339"/>
        <dbReference type="Rhea" id="RHEA-COMP:17340"/>
        <dbReference type="ChEBI" id="CHEBI:33019"/>
        <dbReference type="ChEBI" id="CHEBI:61560"/>
        <dbReference type="ChEBI" id="CHEBI:173112"/>
        <dbReference type="EC" id="2.7.7.7"/>
    </reaction>
</comment>
<dbReference type="GO" id="GO:0009360">
    <property type="term" value="C:DNA polymerase III complex"/>
    <property type="evidence" value="ECO:0007669"/>
    <property type="project" value="InterPro"/>
</dbReference>
<dbReference type="Gene3D" id="1.20.272.10">
    <property type="match status" value="1"/>
</dbReference>
<keyword evidence="8 11" id="KW-0067">ATP-binding</keyword>
<proteinExistence type="inferred from homology"/>
<evidence type="ECO:0000313" key="15">
    <source>
        <dbReference type="Proteomes" id="UP000004671"/>
    </source>
</evidence>
<dbReference type="InterPro" id="IPR003593">
    <property type="entry name" value="AAA+_ATPase"/>
</dbReference>
<reference evidence="14 15" key="1">
    <citation type="submission" date="2011-09" db="EMBL/GenBank/DDBJ databases">
        <title>The permanent draft genome of Caldithrix abyssi DSM 13497.</title>
        <authorList>
            <consortium name="US DOE Joint Genome Institute (JGI-PGF)"/>
            <person name="Lucas S."/>
            <person name="Han J."/>
            <person name="Lapidus A."/>
            <person name="Bruce D."/>
            <person name="Goodwin L."/>
            <person name="Pitluck S."/>
            <person name="Peters L."/>
            <person name="Kyrpides N."/>
            <person name="Mavromatis K."/>
            <person name="Ivanova N."/>
            <person name="Mikhailova N."/>
            <person name="Chertkov O."/>
            <person name="Detter J.C."/>
            <person name="Tapia R."/>
            <person name="Han C."/>
            <person name="Land M."/>
            <person name="Hauser L."/>
            <person name="Markowitz V."/>
            <person name="Cheng J.-F."/>
            <person name="Hugenholtz P."/>
            <person name="Woyke T."/>
            <person name="Wu D."/>
            <person name="Spring S."/>
            <person name="Brambilla E."/>
            <person name="Klenk H.-P."/>
            <person name="Eisen J.A."/>
        </authorList>
    </citation>
    <scope>NUCLEOTIDE SEQUENCE [LARGE SCALE GENOMIC DNA]</scope>
    <source>
        <strain evidence="14 15">DSM 13497</strain>
    </source>
</reference>
<dbReference type="InterPro" id="IPR050238">
    <property type="entry name" value="DNA_Rep/Repair_Clamp_Loader"/>
</dbReference>
<dbReference type="PaxDb" id="880073-Calab_0453"/>
<dbReference type="FunFam" id="1.10.8.60:FF:000013">
    <property type="entry name" value="DNA polymerase III subunit gamma/tau"/>
    <property type="match status" value="1"/>
</dbReference>
<evidence type="ECO:0000256" key="7">
    <source>
        <dbReference type="ARBA" id="ARBA00022833"/>
    </source>
</evidence>
<sequence length="522" mass="59131">MSYVVIARRYRPQTFEEVIGQEHVSKTLANAIANGRIAHAYIFSGPRGVGKTTTARILAKAVNCEKGPTPTPCNACPSCQAITKGNALDVYEIDGASNRGIDEIRNLREKIRFAPSMGKYRVYIIDEVHMLTKEAFNALLKTLEEPPEHVIFIFATTEIHRVPPTILSRCQRFDFRRMPIKTIMEHLRKICDSENIKVEEEALLQIAKKADGSMRDSQSILDQLISFSGNEIKFEDVAKALGVIHQDEFFHLTDYIRNSDIKNIILTANKIFQTGYDLNEFLLGLEEHFRNILVLKATNSPDLLDTSEVYLERYRELAKEISENDLIGYLKTIGETINAVKASQQPQLKFELGLVKLAKLPKTTEIEQILENLNLLKKKASNNIASDHQPAYSASSQTPPTLDLTTIQNKWKQYVERISAQRPSLSSVLEKAVLKHFNDGKLTVSLGKEGAIISNQRYWLENQLSELLQSSIRFEIQVKKEEAQQAVAAEQSNATKEEIMKQILSKSDHLRKLADEFDLEIM</sequence>
<dbReference type="PANTHER" id="PTHR11669">
    <property type="entry name" value="REPLICATION FACTOR C / DNA POLYMERASE III GAMMA-TAU SUBUNIT"/>
    <property type="match status" value="1"/>
</dbReference>
<dbReference type="InterPro" id="IPR008921">
    <property type="entry name" value="DNA_pol3_clamp-load_cplx_C"/>
</dbReference>
<dbReference type="InterPro" id="IPR012763">
    <property type="entry name" value="DNA_pol_III_sug/sutau_N"/>
</dbReference>
<dbReference type="eggNOG" id="COG2812">
    <property type="taxonomic scope" value="Bacteria"/>
</dbReference>
<dbReference type="SMART" id="SM00382">
    <property type="entry name" value="AAA"/>
    <property type="match status" value="1"/>
</dbReference>
<dbReference type="Proteomes" id="UP000183868">
    <property type="component" value="Chromosome"/>
</dbReference>
<dbReference type="GO" id="GO:0003887">
    <property type="term" value="F:DNA-directed DNA polymerase activity"/>
    <property type="evidence" value="ECO:0007669"/>
    <property type="project" value="UniProtKB-KW"/>
</dbReference>
<evidence type="ECO:0000256" key="10">
    <source>
        <dbReference type="ARBA" id="ARBA00049244"/>
    </source>
</evidence>
<evidence type="ECO:0000313" key="16">
    <source>
        <dbReference type="Proteomes" id="UP000183868"/>
    </source>
</evidence>
<dbReference type="KEGG" id="caby:Cabys_3271"/>
<evidence type="ECO:0000256" key="8">
    <source>
        <dbReference type="ARBA" id="ARBA00022840"/>
    </source>
</evidence>
<evidence type="ECO:0000256" key="5">
    <source>
        <dbReference type="ARBA" id="ARBA00022723"/>
    </source>
</evidence>
<dbReference type="SUPFAM" id="SSF48019">
    <property type="entry name" value="post-AAA+ oligomerization domain-like"/>
    <property type="match status" value="1"/>
</dbReference>
<dbReference type="InterPro" id="IPR045085">
    <property type="entry name" value="HLD_clamp_pol_III_gamma_tau"/>
</dbReference>
<dbReference type="EC" id="2.7.7.7" evidence="11"/>
<evidence type="ECO:0000256" key="4">
    <source>
        <dbReference type="ARBA" id="ARBA00022705"/>
    </source>
</evidence>
<dbReference type="Gene3D" id="1.10.8.60">
    <property type="match status" value="1"/>
</dbReference>
<keyword evidence="2 11" id="KW-0808">Transferase</keyword>
<dbReference type="FunFam" id="3.40.50.300:FF:000014">
    <property type="entry name" value="DNA polymerase III subunit gamma/tau"/>
    <property type="match status" value="1"/>
</dbReference>